<dbReference type="HOGENOM" id="CLU_1469582_0_0_1"/>
<name>R7TWU1_CAPTE</name>
<dbReference type="OrthoDB" id="6604085at2759"/>
<evidence type="ECO:0000313" key="3">
    <source>
        <dbReference type="Proteomes" id="UP000014760"/>
    </source>
</evidence>
<gene>
    <name evidence="1" type="ORF">CAPTEDRAFT_208721</name>
</gene>
<dbReference type="Proteomes" id="UP000014760">
    <property type="component" value="Unassembled WGS sequence"/>
</dbReference>
<dbReference type="EMBL" id="KB309137">
    <property type="protein sequence ID" value="ELT95440.1"/>
    <property type="molecule type" value="Genomic_DNA"/>
</dbReference>
<reference evidence="3" key="1">
    <citation type="submission" date="2012-12" db="EMBL/GenBank/DDBJ databases">
        <authorList>
            <person name="Hellsten U."/>
            <person name="Grimwood J."/>
            <person name="Chapman J.A."/>
            <person name="Shapiro H."/>
            <person name="Aerts A."/>
            <person name="Otillar R.P."/>
            <person name="Terry A.Y."/>
            <person name="Boore J.L."/>
            <person name="Simakov O."/>
            <person name="Marletaz F."/>
            <person name="Cho S.-J."/>
            <person name="Edsinger-Gonzales E."/>
            <person name="Havlak P."/>
            <person name="Kuo D.-H."/>
            <person name="Larsson T."/>
            <person name="Lv J."/>
            <person name="Arendt D."/>
            <person name="Savage R."/>
            <person name="Osoegawa K."/>
            <person name="de Jong P."/>
            <person name="Lindberg D.R."/>
            <person name="Seaver E.C."/>
            <person name="Weisblat D.A."/>
            <person name="Putnam N.H."/>
            <person name="Grigoriev I.V."/>
            <person name="Rokhsar D.S."/>
        </authorList>
    </citation>
    <scope>NUCLEOTIDE SEQUENCE</scope>
    <source>
        <strain evidence="3">I ESC-2004</strain>
    </source>
</reference>
<organism evidence="1">
    <name type="scientific">Capitella teleta</name>
    <name type="common">Polychaete worm</name>
    <dbReference type="NCBI Taxonomy" id="283909"/>
    <lineage>
        <taxon>Eukaryota</taxon>
        <taxon>Metazoa</taxon>
        <taxon>Spiralia</taxon>
        <taxon>Lophotrochozoa</taxon>
        <taxon>Annelida</taxon>
        <taxon>Polychaeta</taxon>
        <taxon>Sedentaria</taxon>
        <taxon>Scolecida</taxon>
        <taxon>Capitellidae</taxon>
        <taxon>Capitella</taxon>
    </lineage>
</organism>
<accession>R7TWU1</accession>
<proteinExistence type="predicted"/>
<keyword evidence="3" id="KW-1185">Reference proteome</keyword>
<protein>
    <submittedName>
        <fullName evidence="1 2">Uncharacterized protein</fullName>
    </submittedName>
</protein>
<dbReference type="EnsemblMetazoa" id="CapteT208721">
    <property type="protein sequence ID" value="CapteP208721"/>
    <property type="gene ID" value="CapteG208721"/>
</dbReference>
<dbReference type="STRING" id="283909.R7TWU1"/>
<sequence length="184" mass="20789">MDRGKEQHKFLNQNQFVGQYQCFTYSQLHEGILCKVCVLFAPNGVHGQELGKLVKQPLKKDAHLTGKTGRLHLHIKTRFLESCLTASILFKKTVDSGNDVVAQVNRPEAEEGLRNRKALRIIIKAIEFHGRLGHSLCGPRVSSRLGQVSDLERYLRVQSPQKTEEARAELFADSLCSPKWNALQ</sequence>
<evidence type="ECO:0000313" key="1">
    <source>
        <dbReference type="EMBL" id="ELT95440.1"/>
    </source>
</evidence>
<evidence type="ECO:0000313" key="2">
    <source>
        <dbReference type="EnsemblMetazoa" id="CapteP208721"/>
    </source>
</evidence>
<dbReference type="EMBL" id="AMQN01002421">
    <property type="status" value="NOT_ANNOTATED_CDS"/>
    <property type="molecule type" value="Genomic_DNA"/>
</dbReference>
<reference evidence="2" key="3">
    <citation type="submission" date="2015-06" db="UniProtKB">
        <authorList>
            <consortium name="EnsemblMetazoa"/>
        </authorList>
    </citation>
    <scope>IDENTIFICATION</scope>
</reference>
<dbReference type="AlphaFoldDB" id="R7TWU1"/>
<reference evidence="1 3" key="2">
    <citation type="journal article" date="2013" name="Nature">
        <title>Insights into bilaterian evolution from three spiralian genomes.</title>
        <authorList>
            <person name="Simakov O."/>
            <person name="Marletaz F."/>
            <person name="Cho S.J."/>
            <person name="Edsinger-Gonzales E."/>
            <person name="Havlak P."/>
            <person name="Hellsten U."/>
            <person name="Kuo D.H."/>
            <person name="Larsson T."/>
            <person name="Lv J."/>
            <person name="Arendt D."/>
            <person name="Savage R."/>
            <person name="Osoegawa K."/>
            <person name="de Jong P."/>
            <person name="Grimwood J."/>
            <person name="Chapman J.A."/>
            <person name="Shapiro H."/>
            <person name="Aerts A."/>
            <person name="Otillar R.P."/>
            <person name="Terry A.Y."/>
            <person name="Boore J.L."/>
            <person name="Grigoriev I.V."/>
            <person name="Lindberg D.R."/>
            <person name="Seaver E.C."/>
            <person name="Weisblat D.A."/>
            <person name="Putnam N.H."/>
            <person name="Rokhsar D.S."/>
        </authorList>
    </citation>
    <scope>NUCLEOTIDE SEQUENCE</scope>
    <source>
        <strain evidence="1 3">I ESC-2004</strain>
    </source>
</reference>